<keyword evidence="2" id="KW-0378">Hydrolase</keyword>
<dbReference type="SUPFAM" id="SSF54001">
    <property type="entry name" value="Cysteine proteinases"/>
    <property type="match status" value="1"/>
</dbReference>
<dbReference type="Proteomes" id="UP001069145">
    <property type="component" value="Unassembled WGS sequence"/>
</dbReference>
<feature type="region of interest" description="Disordered" evidence="4">
    <location>
        <begin position="300"/>
        <end position="322"/>
    </location>
</feature>
<reference evidence="8" key="2">
    <citation type="submission" date="2022-09" db="EMBL/GenBank/DDBJ databases">
        <title>Aerococcus urinae taxonomy study.</title>
        <authorList>
            <person name="Christensen J."/>
            <person name="Senneby E."/>
        </authorList>
    </citation>
    <scope>NUCLEOTIDE SEQUENCE</scope>
    <source>
        <strain evidence="8">NLD-066-U95</strain>
    </source>
</reference>
<name>A0A120I9L3_9LACT</name>
<dbReference type="SMART" id="SM00257">
    <property type="entry name" value="LysM"/>
    <property type="match status" value="2"/>
</dbReference>
<dbReference type="KEGG" id="aun:AWM73_01435"/>
<evidence type="ECO:0000256" key="4">
    <source>
        <dbReference type="SAM" id="MobiDB-lite"/>
    </source>
</evidence>
<feature type="domain" description="LysM" evidence="7">
    <location>
        <begin position="111"/>
        <end position="154"/>
    </location>
</feature>
<evidence type="ECO:0000313" key="9">
    <source>
        <dbReference type="EMBL" id="QPS01420.1"/>
    </source>
</evidence>
<dbReference type="InterPro" id="IPR009148">
    <property type="entry name" value="PcsB-like"/>
</dbReference>
<dbReference type="Proteomes" id="UP000594771">
    <property type="component" value="Chromosome"/>
</dbReference>
<evidence type="ECO:0000256" key="5">
    <source>
        <dbReference type="SAM" id="SignalP"/>
    </source>
</evidence>
<feature type="signal peptide" evidence="5">
    <location>
        <begin position="1"/>
        <end position="29"/>
    </location>
</feature>
<feature type="region of interest" description="Disordered" evidence="4">
    <location>
        <begin position="76"/>
        <end position="104"/>
    </location>
</feature>
<feature type="chain" id="PRO_5044548038" evidence="5">
    <location>
        <begin position="30"/>
        <end position="489"/>
    </location>
</feature>
<dbReference type="EMBL" id="JAOTML010000004">
    <property type="protein sequence ID" value="MCY3053355.1"/>
    <property type="molecule type" value="Genomic_DNA"/>
</dbReference>
<dbReference type="EMBL" id="CP065662">
    <property type="protein sequence ID" value="QPS01420.1"/>
    <property type="molecule type" value="Genomic_DNA"/>
</dbReference>
<dbReference type="SUPFAM" id="SSF54106">
    <property type="entry name" value="LysM domain"/>
    <property type="match status" value="2"/>
</dbReference>
<evidence type="ECO:0000256" key="2">
    <source>
        <dbReference type="ARBA" id="ARBA00022801"/>
    </source>
</evidence>
<dbReference type="InterPro" id="IPR018392">
    <property type="entry name" value="LysM"/>
</dbReference>
<dbReference type="InterPro" id="IPR007921">
    <property type="entry name" value="CHAP_dom"/>
</dbReference>
<dbReference type="GO" id="GO:0016787">
    <property type="term" value="F:hydrolase activity"/>
    <property type="evidence" value="ECO:0007669"/>
    <property type="project" value="UniProtKB-KW"/>
</dbReference>
<dbReference type="AlphaFoldDB" id="A0A120I9L3"/>
<dbReference type="CDD" id="cd00118">
    <property type="entry name" value="LysM"/>
    <property type="match status" value="2"/>
</dbReference>
<evidence type="ECO:0000256" key="1">
    <source>
        <dbReference type="ARBA" id="ARBA00022729"/>
    </source>
</evidence>
<dbReference type="PANTHER" id="PTHR33734">
    <property type="entry name" value="LYSM DOMAIN-CONTAINING GPI-ANCHORED PROTEIN 2"/>
    <property type="match status" value="1"/>
</dbReference>
<evidence type="ECO:0000313" key="10">
    <source>
        <dbReference type="Proteomes" id="UP000594771"/>
    </source>
</evidence>
<dbReference type="GO" id="GO:0071555">
    <property type="term" value="P:cell wall organization"/>
    <property type="evidence" value="ECO:0007669"/>
    <property type="project" value="UniProtKB-KW"/>
</dbReference>
<dbReference type="PANTHER" id="PTHR33734:SF22">
    <property type="entry name" value="MEMBRANE-BOUND LYTIC MUREIN TRANSGLYCOSYLASE D"/>
    <property type="match status" value="1"/>
</dbReference>
<evidence type="ECO:0000313" key="8">
    <source>
        <dbReference type="EMBL" id="MCY3053355.1"/>
    </source>
</evidence>
<dbReference type="PROSITE" id="PS51782">
    <property type="entry name" value="LYSM"/>
    <property type="match status" value="2"/>
</dbReference>
<dbReference type="Gene3D" id="3.10.350.10">
    <property type="entry name" value="LysM domain"/>
    <property type="match status" value="2"/>
</dbReference>
<feature type="domain" description="Peptidase C51" evidence="6">
    <location>
        <begin position="360"/>
        <end position="488"/>
    </location>
</feature>
<gene>
    <name evidence="9" type="ORF">I6G68_08620</name>
    <name evidence="8" type="ORF">ODY43_05045</name>
</gene>
<keyword evidence="11" id="KW-1185">Reference proteome</keyword>
<sequence>MKKTKKIMLGTSVLTSAALAAVIAPNVDAAEYTIKVGDTLSELALQFNTTIEELRDGNNIEDVNLIFAGETLDVPSAETPQASNKKEVKAEKPAPAPAAKTTTSQTADANGVYTVVAGDTLNKIAAQFNTTAQAIRDLNGLQGDLILIGQQLQVKVALQESPAPVAEYQAAPQASVVEEEKLVTELPEVTANEGHVEEKVSPVEAPTSPEVAEAEVAPETEVVEAEVASPAPAKEVKVEETVVSEAAPAKEAAEKAQAEQAQVQAAKEAQVQAEQAAKEAEAQKAAQAAKEAEAQKAAQAQAQAEQAAKEAEAQRAAQAAKEAEEQKAAQAAKQAEIEKAQLQAQTYQAANTQVQAQPVSTNNATVLSAYDGSVDPRGLAPAGQCTYYVINRLHALGKPVPGPMGNANQWAYTASNHGIPVSNTPTVGSVVSFPAGVAGASGYGHVAFVEGVNPDGSIRISEMNFGGSPNVTYRTVDAGSAAASSYIHF</sequence>
<dbReference type="Gene3D" id="3.90.1720.10">
    <property type="entry name" value="endopeptidase domain like (from Nostoc punctiforme)"/>
    <property type="match status" value="1"/>
</dbReference>
<dbReference type="GeneID" id="35768205"/>
<evidence type="ECO:0000259" key="7">
    <source>
        <dbReference type="PROSITE" id="PS51782"/>
    </source>
</evidence>
<organism evidence="9 10">
    <name type="scientific">Aerococcus urinae</name>
    <dbReference type="NCBI Taxonomy" id="1376"/>
    <lineage>
        <taxon>Bacteria</taxon>
        <taxon>Bacillati</taxon>
        <taxon>Bacillota</taxon>
        <taxon>Bacilli</taxon>
        <taxon>Lactobacillales</taxon>
        <taxon>Aerococcaceae</taxon>
        <taxon>Aerococcus</taxon>
    </lineage>
</organism>
<evidence type="ECO:0000313" key="11">
    <source>
        <dbReference type="Proteomes" id="UP001069145"/>
    </source>
</evidence>
<keyword evidence="3" id="KW-0961">Cell wall biogenesis/degradation</keyword>
<proteinExistence type="predicted"/>
<evidence type="ECO:0000259" key="6">
    <source>
        <dbReference type="PROSITE" id="PS50911"/>
    </source>
</evidence>
<dbReference type="PRINTS" id="PR01852">
    <property type="entry name" value="SIBAPROTEIN"/>
</dbReference>
<reference evidence="9 10" key="1">
    <citation type="submission" date="2020-12" db="EMBL/GenBank/DDBJ databases">
        <title>FDA dAtabase for Regulatory Grade micrObial Sequences (FDA-ARGOS): Supporting development and validation of Infectious Disease Dx tests.</title>
        <authorList>
            <person name="Sproer C."/>
            <person name="Gronow S."/>
            <person name="Severitt S."/>
            <person name="Schroder I."/>
            <person name="Tallon L."/>
            <person name="Sadzewicz L."/>
            <person name="Zhao X."/>
            <person name="Boylan J."/>
            <person name="Ott S."/>
            <person name="Bowen H."/>
            <person name="Vavikolanu K."/>
            <person name="Mehta A."/>
            <person name="Aluvathingal J."/>
            <person name="Nadendla S."/>
            <person name="Lowell S."/>
            <person name="Myers T."/>
            <person name="Yan Y."/>
            <person name="Sichtig H."/>
        </authorList>
    </citation>
    <scope>NUCLEOTIDE SEQUENCE [LARGE SCALE GENOMIC DNA]</scope>
    <source>
        <strain evidence="9 10">FDAARGOS_911</strain>
    </source>
</reference>
<protein>
    <submittedName>
        <fullName evidence="9">LysM peptidoglycan-binding domain-containing protein</fullName>
    </submittedName>
</protein>
<feature type="domain" description="LysM" evidence="7">
    <location>
        <begin position="30"/>
        <end position="74"/>
    </location>
</feature>
<accession>A0A120I9L3</accession>
<dbReference type="PROSITE" id="PS50911">
    <property type="entry name" value="CHAP"/>
    <property type="match status" value="1"/>
</dbReference>
<keyword evidence="1 5" id="KW-0732">Signal</keyword>
<dbReference type="InterPro" id="IPR038765">
    <property type="entry name" value="Papain-like_cys_pep_sf"/>
</dbReference>
<dbReference type="Pfam" id="PF05257">
    <property type="entry name" value="CHAP"/>
    <property type="match status" value="1"/>
</dbReference>
<dbReference type="RefSeq" id="WP_060777750.1">
    <property type="nucleotide sequence ID" value="NZ_CAJHLF010000001.1"/>
</dbReference>
<dbReference type="OrthoDB" id="1654978at2"/>
<evidence type="ECO:0000256" key="3">
    <source>
        <dbReference type="ARBA" id="ARBA00023316"/>
    </source>
</evidence>
<dbReference type="Pfam" id="PF01476">
    <property type="entry name" value="LysM"/>
    <property type="match status" value="2"/>
</dbReference>
<dbReference type="InterPro" id="IPR036779">
    <property type="entry name" value="LysM_dom_sf"/>
</dbReference>